<accession>A0AAE0FZW1</accession>
<dbReference type="PANTHER" id="PTHR43536">
    <property type="entry name" value="MANNOSYLGLYCOPROTEIN ENDO-BETA-MANNOSIDASE"/>
    <property type="match status" value="1"/>
</dbReference>
<dbReference type="Pfam" id="PF02836">
    <property type="entry name" value="Glyco_hydro_2_C"/>
    <property type="match status" value="1"/>
</dbReference>
<comment type="caution">
    <text evidence="3">The sequence shown here is derived from an EMBL/GenBank/DDBJ whole genome shotgun (WGS) entry which is preliminary data.</text>
</comment>
<evidence type="ECO:0000313" key="3">
    <source>
        <dbReference type="EMBL" id="KAK3269096.1"/>
    </source>
</evidence>
<dbReference type="InterPro" id="IPR036156">
    <property type="entry name" value="Beta-gal/glucu_dom_sf"/>
</dbReference>
<keyword evidence="4" id="KW-1185">Reference proteome</keyword>
<dbReference type="EMBL" id="LGRX02011264">
    <property type="protein sequence ID" value="KAK3269096.1"/>
    <property type="molecule type" value="Genomic_DNA"/>
</dbReference>
<evidence type="ECO:0000259" key="2">
    <source>
        <dbReference type="Pfam" id="PF18368"/>
    </source>
</evidence>
<protein>
    <recommendedName>
        <fullName evidence="5">Beta-mannosidase</fullName>
    </recommendedName>
</protein>
<dbReference type="Proteomes" id="UP001190700">
    <property type="component" value="Unassembled WGS sequence"/>
</dbReference>
<evidence type="ECO:0000313" key="4">
    <source>
        <dbReference type="Proteomes" id="UP001190700"/>
    </source>
</evidence>
<feature type="domain" description="Glycoside hydrolase family 2 catalytic" evidence="1">
    <location>
        <begin position="91"/>
        <end position="239"/>
    </location>
</feature>
<sequence>MSLAWYIWGVSISSARGSQLVEFTPVVLEAPRLWWPHTHGEPALYRARCELRETSQQLHAAPGLVVATAETNFGVRNVTTRVDPSTAGRVFTINGVDIFLLGGNWIATDQFLRFATSARRYFDEVRMHKEMGLNLIRVWGGGLAERPEFYDAADALGVLVYQEFWMTGDNNGRWGGSYSWPADHAVYLGCVRDTIRMVRNHPSLLLWGGGNELSPAERSPAPDIAAGIRGAVRELDPGRFYIPSSMSGGSSWDPDYALAPKDGPYGFLALSEFYERNPGLHFPDGERADQLRLGFQPEIGSSSNPVFASVRRFANSTDLKTFPQERAGTPGGARAPPLFEYHMHIPFTDDSEHDHVYAYGAPGSLAEYCLQAQLAQFQQFKTLFEGYQDAMWHWYTAVIFWKTQSPWPTFRGAMYDPWLATTGGFWGVRSAVRSPVHVQLNLKTLAFTVVNKGSKALTNLQVEAAVYNMSGAEACPTIIGELLRSDPSSSSALTSEKLTWPKQAGESAMLVRLTLRTAHSAIIAQNEYWLSNPSQPQNYRASFGALRHAEPLVHLQCSCKRTSGSIGEFIVEIIHVGHHVVAAAVQLSLEHPIKDIGGDVRVLPSWYSDQYFWLLPGEQKQITIEGGADIDRDLVVRVDGWNIKEVTVLCSS</sequence>
<dbReference type="GO" id="GO:0005975">
    <property type="term" value="P:carbohydrate metabolic process"/>
    <property type="evidence" value="ECO:0007669"/>
    <property type="project" value="InterPro"/>
</dbReference>
<reference evidence="3 4" key="1">
    <citation type="journal article" date="2015" name="Genome Biol. Evol.">
        <title>Comparative Genomics of a Bacterivorous Green Alga Reveals Evolutionary Causalities and Consequences of Phago-Mixotrophic Mode of Nutrition.</title>
        <authorList>
            <person name="Burns J.A."/>
            <person name="Paasch A."/>
            <person name="Narechania A."/>
            <person name="Kim E."/>
        </authorList>
    </citation>
    <scope>NUCLEOTIDE SEQUENCE [LARGE SCALE GENOMIC DNA]</scope>
    <source>
        <strain evidence="3 4">PLY_AMNH</strain>
    </source>
</reference>
<dbReference type="GO" id="GO:0004553">
    <property type="term" value="F:hydrolase activity, hydrolyzing O-glycosyl compounds"/>
    <property type="evidence" value="ECO:0007669"/>
    <property type="project" value="InterPro"/>
</dbReference>
<dbReference type="Gene3D" id="2.60.40.10">
    <property type="entry name" value="Immunoglobulins"/>
    <property type="match status" value="3"/>
</dbReference>
<dbReference type="InterPro" id="IPR013783">
    <property type="entry name" value="Ig-like_fold"/>
</dbReference>
<dbReference type="InterPro" id="IPR017853">
    <property type="entry name" value="GH"/>
</dbReference>
<dbReference type="InterPro" id="IPR043534">
    <property type="entry name" value="EBDG/EBM"/>
</dbReference>
<dbReference type="AlphaFoldDB" id="A0AAE0FZW1"/>
<feature type="domain" description="Exo-beta-D-glucosaminidase Ig-fold" evidence="2">
    <location>
        <begin position="566"/>
        <end position="643"/>
    </location>
</feature>
<organism evidence="3 4">
    <name type="scientific">Cymbomonas tetramitiformis</name>
    <dbReference type="NCBI Taxonomy" id="36881"/>
    <lineage>
        <taxon>Eukaryota</taxon>
        <taxon>Viridiplantae</taxon>
        <taxon>Chlorophyta</taxon>
        <taxon>Pyramimonadophyceae</taxon>
        <taxon>Pyramimonadales</taxon>
        <taxon>Pyramimonadaceae</taxon>
        <taxon>Cymbomonas</taxon>
    </lineage>
</organism>
<proteinExistence type="predicted"/>
<name>A0AAE0FZW1_9CHLO</name>
<gene>
    <name evidence="3" type="ORF">CYMTET_22440</name>
</gene>
<evidence type="ECO:0000259" key="1">
    <source>
        <dbReference type="Pfam" id="PF02836"/>
    </source>
</evidence>
<evidence type="ECO:0008006" key="5">
    <source>
        <dbReference type="Google" id="ProtNLM"/>
    </source>
</evidence>
<dbReference type="Gene3D" id="3.20.20.80">
    <property type="entry name" value="Glycosidases"/>
    <property type="match status" value="1"/>
</dbReference>
<dbReference type="SUPFAM" id="SSF51445">
    <property type="entry name" value="(Trans)glycosidases"/>
    <property type="match status" value="1"/>
</dbReference>
<dbReference type="Pfam" id="PF18368">
    <property type="entry name" value="Ig_GlcNase"/>
    <property type="match status" value="1"/>
</dbReference>
<dbReference type="InterPro" id="IPR041351">
    <property type="entry name" value="Ig_GlcNase"/>
</dbReference>
<dbReference type="PANTHER" id="PTHR43536:SF1">
    <property type="entry name" value="MANNOSYLGLYCOPROTEIN ENDO-BETA-MANNOSIDASE"/>
    <property type="match status" value="1"/>
</dbReference>
<dbReference type="InterPro" id="IPR006103">
    <property type="entry name" value="Glyco_hydro_2_cat"/>
</dbReference>
<dbReference type="SUPFAM" id="SSF49303">
    <property type="entry name" value="beta-Galactosidase/glucuronidase domain"/>
    <property type="match status" value="3"/>
</dbReference>